<organism evidence="3 4">
    <name type="scientific">Maudiozyma exigua</name>
    <name type="common">Yeast</name>
    <name type="synonym">Kazachstania exigua</name>
    <dbReference type="NCBI Taxonomy" id="34358"/>
    <lineage>
        <taxon>Eukaryota</taxon>
        <taxon>Fungi</taxon>
        <taxon>Dikarya</taxon>
        <taxon>Ascomycota</taxon>
        <taxon>Saccharomycotina</taxon>
        <taxon>Saccharomycetes</taxon>
        <taxon>Saccharomycetales</taxon>
        <taxon>Saccharomycetaceae</taxon>
        <taxon>Maudiozyma</taxon>
    </lineage>
</organism>
<protein>
    <submittedName>
        <fullName evidence="3">Uncharacterized protein</fullName>
    </submittedName>
</protein>
<evidence type="ECO:0000256" key="2">
    <source>
        <dbReference type="SAM" id="SignalP"/>
    </source>
</evidence>
<dbReference type="EMBL" id="PUHR01000004">
    <property type="protein sequence ID" value="KAG0672237.1"/>
    <property type="molecule type" value="Genomic_DNA"/>
</dbReference>
<dbReference type="OrthoDB" id="4060030at2759"/>
<gene>
    <name evidence="3" type="ORF">C6P45_003712</name>
</gene>
<keyword evidence="2" id="KW-0732">Signal</keyword>
<keyword evidence="4" id="KW-1185">Reference proteome</keyword>
<reference evidence="3 4" key="1">
    <citation type="submission" date="2020-11" db="EMBL/GenBank/DDBJ databases">
        <title>Kefir isolates.</title>
        <authorList>
            <person name="Marcisauskas S."/>
            <person name="Kim Y."/>
            <person name="Blasche S."/>
        </authorList>
    </citation>
    <scope>NUCLEOTIDE SEQUENCE [LARGE SCALE GENOMIC DNA]</scope>
    <source>
        <strain evidence="3 4">OG2</strain>
    </source>
</reference>
<feature type="region of interest" description="Disordered" evidence="1">
    <location>
        <begin position="342"/>
        <end position="361"/>
    </location>
</feature>
<feature type="compositionally biased region" description="Polar residues" evidence="1">
    <location>
        <begin position="345"/>
        <end position="359"/>
    </location>
</feature>
<dbReference type="AlphaFoldDB" id="A0A9P6WHC1"/>
<comment type="caution">
    <text evidence="3">The sequence shown here is derived from an EMBL/GenBank/DDBJ whole genome shotgun (WGS) entry which is preliminary data.</text>
</comment>
<name>A0A9P6WHC1_MAUEX</name>
<dbReference type="Proteomes" id="UP000750334">
    <property type="component" value="Unassembled WGS sequence"/>
</dbReference>
<proteinExistence type="predicted"/>
<sequence>MISFKKNSLLTVTILILSFLQFAFAIATPYFSDVKILDSYTQSTDVTNLDHWFIIQPKITIPAESSTDPIQITIPLAFGSYNSGSFDLMYGTTTVGTVNIIDGSNTLTVSFNTYVTTLQSEIDVEFNLLAKFSKSAKELVNKPMSLSYIVNATNDKTFQPTLNFIGTDLTTITTDGGVYGTNNTAWFVINVPISSLNGALTIQVNPTGSNSFYYDTDFTNLQVVTAVDEFNNPTASVPFTAYQDKSTAASLFFNLTSNISGGKYLRIAYASGPLMYDAITNEVTINSNTNLDNTVYTDSVTNVELNSASGISALDMGLLSSNITTPSSTTSSAADLTASTANAITEESSTPSSDISTADDSLISPEAETLDSLIEEDDDTNSTTTSSSHSSVVISTISTDIVSPISSSVSVVTSSRVSNSTTDVSSIISSGSISSPAAVTASVNLDAESINATIISKTSSTDNLGPSTTSPLDYNSNMTVSTTRTAADNDTYETYTVLKSTSSAEVTEITKLIPIATLSGSTISSEVVITSTIGSNARIDADDKFVNSTSSAVSSSSTYSTSNSISTSAITNTTNTSGASVITSTKLSTHIITTTSCSKNVCYLATSTSVSTGYIVTTESCSEDAIVKTNLVPVSTLACSTCAASKTVVSEAYVVNSETQDAKATTNTKLVPVATLTRSTTTTTKNNVDAEHKTTTILTAAVDETIVSYTTKSCSTTKISNSVSIGDAYVETRETQSASVTSYLNFLGGSSITKSSTPTTTTHSTVEILVQSTKSANHSSSYTVAMYEAGSSQLTIGLGTFIVSLFTLLL</sequence>
<evidence type="ECO:0000256" key="1">
    <source>
        <dbReference type="SAM" id="MobiDB-lite"/>
    </source>
</evidence>
<evidence type="ECO:0000313" key="4">
    <source>
        <dbReference type="Proteomes" id="UP000750334"/>
    </source>
</evidence>
<accession>A0A9P6WHC1</accession>
<evidence type="ECO:0000313" key="3">
    <source>
        <dbReference type="EMBL" id="KAG0672237.1"/>
    </source>
</evidence>
<feature type="signal peptide" evidence="2">
    <location>
        <begin position="1"/>
        <end position="25"/>
    </location>
</feature>
<feature type="chain" id="PRO_5040151751" evidence="2">
    <location>
        <begin position="26"/>
        <end position="810"/>
    </location>
</feature>